<reference evidence="2" key="1">
    <citation type="journal article" date="2012" name="Genome Biol. Evol.">
        <title>The Oxytricha trifallax Mitochondrial Genome.</title>
        <authorList>
            <person name="Swart E.C."/>
            <person name="Nowacki M."/>
            <person name="Shum J."/>
            <person name="Stiles H."/>
            <person name="Higgins B.P."/>
            <person name="Doak T.G."/>
            <person name="Schotanus K."/>
            <person name="Magrini V.J."/>
            <person name="Minx P."/>
            <person name="Mardis E.R."/>
            <person name="Landweber L.F."/>
        </authorList>
    </citation>
    <scope>NUCLEOTIDE SEQUENCE</scope>
</reference>
<feature type="transmembrane region" description="Helical" evidence="1">
    <location>
        <begin position="137"/>
        <end position="166"/>
    </location>
</feature>
<evidence type="ECO:0000256" key="1">
    <source>
        <dbReference type="SAM" id="Phobius"/>
    </source>
</evidence>
<keyword evidence="1" id="KW-0472">Membrane</keyword>
<geneLocation type="mitochondrion" evidence="2"/>
<organism evidence="2">
    <name type="scientific">Oxytricha trifallax</name>
    <dbReference type="NCBI Taxonomy" id="1172189"/>
    <lineage>
        <taxon>Eukaryota</taxon>
        <taxon>Sar</taxon>
        <taxon>Alveolata</taxon>
        <taxon>Ciliophora</taxon>
        <taxon>Intramacronucleata</taxon>
        <taxon>Spirotrichea</taxon>
        <taxon>Stichotrichia</taxon>
        <taxon>Sporadotrichida</taxon>
        <taxon>Oxytrichidae</taxon>
        <taxon>Oxytrichinae</taxon>
        <taxon>Oxytricha</taxon>
    </lineage>
</organism>
<feature type="transmembrane region" description="Helical" evidence="1">
    <location>
        <begin position="54"/>
        <end position="73"/>
    </location>
</feature>
<name>G9HRH0_9SPIT</name>
<evidence type="ECO:0000313" key="2">
    <source>
        <dbReference type="EMBL" id="AEV66682.1"/>
    </source>
</evidence>
<feature type="transmembrane region" description="Helical" evidence="1">
    <location>
        <begin position="12"/>
        <end position="33"/>
    </location>
</feature>
<feature type="transmembrane region" description="Helical" evidence="1">
    <location>
        <begin position="79"/>
        <end position="109"/>
    </location>
</feature>
<dbReference type="EMBL" id="JN383843">
    <property type="protein sequence ID" value="AEV66682.1"/>
    <property type="molecule type" value="Genomic_DNA"/>
</dbReference>
<protein>
    <submittedName>
        <fullName evidence="2">Nad2_b</fullName>
    </submittedName>
</protein>
<proteinExistence type="predicted"/>
<gene>
    <name evidence="2" type="primary">nad2_b</name>
</gene>
<accession>G9HRH0</accession>
<sequence length="167" mass="20266">MLTLNSVFETLTYLYAYLFIYNISLVFFFWSFFNFVINNYKTIYFLNNLKFNSFVNLVFTVCLFSMAGVPPFLGFFSKLFILLLLSSSNFFIFYIFFFILLFLGLYFYVQNIRFLLTSKYSNSSVSFDLQLNQFYSYYLFSIYFLFFIIFGFFILDDIVLFFSWLFI</sequence>
<keyword evidence="1" id="KW-0812">Transmembrane</keyword>
<keyword evidence="1" id="KW-1133">Transmembrane helix</keyword>
<keyword evidence="2" id="KW-0496">Mitochondrion</keyword>
<dbReference type="AlphaFoldDB" id="G9HRH0"/>